<dbReference type="PANTHER" id="PTHR31267:SF2">
    <property type="entry name" value="EXPRESSED PROTEIN"/>
    <property type="match status" value="1"/>
</dbReference>
<organism evidence="2 3">
    <name type="scientific">Actinidia rufa</name>
    <dbReference type="NCBI Taxonomy" id="165716"/>
    <lineage>
        <taxon>Eukaryota</taxon>
        <taxon>Viridiplantae</taxon>
        <taxon>Streptophyta</taxon>
        <taxon>Embryophyta</taxon>
        <taxon>Tracheophyta</taxon>
        <taxon>Spermatophyta</taxon>
        <taxon>Magnoliopsida</taxon>
        <taxon>eudicotyledons</taxon>
        <taxon>Gunneridae</taxon>
        <taxon>Pentapetalae</taxon>
        <taxon>asterids</taxon>
        <taxon>Ericales</taxon>
        <taxon>Actinidiaceae</taxon>
        <taxon>Actinidia</taxon>
    </lineage>
</organism>
<proteinExistence type="predicted"/>
<dbReference type="OrthoDB" id="1926238at2759"/>
<dbReference type="EMBL" id="BJWL01000026">
    <property type="protein sequence ID" value="GFZ17026.1"/>
    <property type="molecule type" value="Genomic_DNA"/>
</dbReference>
<evidence type="ECO:0000313" key="2">
    <source>
        <dbReference type="EMBL" id="GFZ17026.1"/>
    </source>
</evidence>
<keyword evidence="3" id="KW-1185">Reference proteome</keyword>
<gene>
    <name evidence="2" type="ORF">Acr_26g0002960</name>
</gene>
<protein>
    <submittedName>
        <fullName evidence="2">Dentin sialophosphoprotein-like protein</fullName>
    </submittedName>
</protein>
<comment type="caution">
    <text evidence="2">The sequence shown here is derived from an EMBL/GenBank/DDBJ whole genome shotgun (WGS) entry which is preliminary data.</text>
</comment>
<sequence length="918" mass="100199">MLRKTARASEQQRIQQLEAIRQNSLYEIPSITNQASVSHSTALINGAPVSPITEASNYPWATEPTASNTTWLQCATPAIQGSSNGFMFSPEHGQSMSLTGLVPPQVIQGANLFGHDSGQCFDNGMNLENLPQVNAPQKNAPWEEFHERQELVGPSVTMQERTGMQVSSSYNAVALDPTEEKILFGDDNIWDAFGSSVNMGVEGFNVLNDIRFLNGLPSVQSGSWSSLMQSAVAETSSNDIGLQEEWSGLSSQKTEVAPVNRQLSRYEVNTKQQTVLGDNNPHIASVWSSGSVPFSNDANFNISYQGVPGFQQSGQKSLYEHGEKLQMDSTYRSIPQSSEEGSKWLIRGPLQKPLAEGSQIYGDAHSLDAEMTAKSTLGFCAHQQIVVNNKPNDCNVGETVTLGPVAVLKTRENENKFQHLPEKMSHGGHVCKAKVGPNSTMGLEHGMYGRKTPDPQKFQYHPLGNLDKVVESYGMEHATHQQVMSQQSGKAPHSHNQGYLGSPIFLGYMLDLQGNEKQVDEAPPRGTPPRFTTNTSAPFDRSVSVYEPNKATQSRIGMPGQTGYEASQYGMPGTFSSGLTSSFSHSRNQLQNQQRIDANGRVMTNHPMNLSFDRHPSHYQQTGDCNSIARTGQSTPASLSDTVGSILHDKSVSSEDISEPTDTNCSGKRVFAPLASAVQAMPFSQPFVSSGISQEGAFPKMVRNAWTNVPGQHHLFGAQPHKFPPSIFRPTQSSSNMLLTSSLKLDQDDQNARKRCNGQSKIGVNFRDSQGFVSREGQPAKESLHQLVSSCNTELAGNMTASQGKEVSARGRVITSCLRPQMARAKRVESRSNAPILRWRMMVEDDGEMIEDRQPVLRPKRQLILATQSMQQLFRPPPPVVLSAESNSCCETAAYLVARLALGDACSSIPFSGLLCAS</sequence>
<name>A0A7J0H1R7_9ERIC</name>
<dbReference type="AlphaFoldDB" id="A0A7J0H1R7"/>
<dbReference type="Proteomes" id="UP000585474">
    <property type="component" value="Unassembled WGS sequence"/>
</dbReference>
<reference evidence="2 3" key="1">
    <citation type="submission" date="2019-07" db="EMBL/GenBank/DDBJ databases">
        <title>De Novo Assembly of kiwifruit Actinidia rufa.</title>
        <authorList>
            <person name="Sugita-Konishi S."/>
            <person name="Sato K."/>
            <person name="Mori E."/>
            <person name="Abe Y."/>
            <person name="Kisaki G."/>
            <person name="Hamano K."/>
            <person name="Suezawa K."/>
            <person name="Otani M."/>
            <person name="Fukuda T."/>
            <person name="Manabe T."/>
            <person name="Gomi K."/>
            <person name="Tabuchi M."/>
            <person name="Akimitsu K."/>
            <person name="Kataoka I."/>
        </authorList>
    </citation>
    <scope>NUCLEOTIDE SEQUENCE [LARGE SCALE GENOMIC DNA]</scope>
    <source>
        <strain evidence="3">cv. Fuchu</strain>
    </source>
</reference>
<feature type="region of interest" description="Disordered" evidence="1">
    <location>
        <begin position="517"/>
        <end position="538"/>
    </location>
</feature>
<accession>A0A7J0H1R7</accession>
<evidence type="ECO:0000313" key="3">
    <source>
        <dbReference type="Proteomes" id="UP000585474"/>
    </source>
</evidence>
<dbReference type="PANTHER" id="PTHR31267">
    <property type="entry name" value="DENTIN SIALOPHOSPHOPROTEIN-LIKE PROTEIN"/>
    <property type="match status" value="1"/>
</dbReference>
<evidence type="ECO:0000256" key="1">
    <source>
        <dbReference type="SAM" id="MobiDB-lite"/>
    </source>
</evidence>